<dbReference type="Proteomes" id="UP000565579">
    <property type="component" value="Unassembled WGS sequence"/>
</dbReference>
<feature type="region of interest" description="Disordered" evidence="1">
    <location>
        <begin position="198"/>
        <end position="231"/>
    </location>
</feature>
<dbReference type="EMBL" id="JACHMI010000001">
    <property type="protein sequence ID" value="MBB6546756.1"/>
    <property type="molecule type" value="Genomic_DNA"/>
</dbReference>
<evidence type="ECO:0000313" key="3">
    <source>
        <dbReference type="EMBL" id="MBB6546756.1"/>
    </source>
</evidence>
<evidence type="ECO:0000256" key="1">
    <source>
        <dbReference type="SAM" id="MobiDB-lite"/>
    </source>
</evidence>
<dbReference type="PROSITE" id="PS51257">
    <property type="entry name" value="PROKAR_LIPOPROTEIN"/>
    <property type="match status" value="1"/>
</dbReference>
<feature type="domain" description="DUF4097" evidence="2">
    <location>
        <begin position="116"/>
        <end position="227"/>
    </location>
</feature>
<evidence type="ECO:0000259" key="2">
    <source>
        <dbReference type="Pfam" id="PF13349"/>
    </source>
</evidence>
<gene>
    <name evidence="3" type="ORF">HD593_001551</name>
</gene>
<protein>
    <submittedName>
        <fullName evidence="3">DUF4097 and DUF4098 domain-containing protein YvlB</fullName>
    </submittedName>
</protein>
<feature type="compositionally biased region" description="Basic and acidic residues" evidence="1">
    <location>
        <begin position="198"/>
        <end position="207"/>
    </location>
</feature>
<reference evidence="3 4" key="1">
    <citation type="submission" date="2020-08" db="EMBL/GenBank/DDBJ databases">
        <title>Sequencing the genomes of 1000 actinobacteria strains.</title>
        <authorList>
            <person name="Klenk H.-P."/>
        </authorList>
    </citation>
    <scope>NUCLEOTIDE SEQUENCE [LARGE SCALE GENOMIC DNA]</scope>
    <source>
        <strain evidence="3 4">DSM 43768</strain>
    </source>
</reference>
<proteinExistence type="predicted"/>
<dbReference type="RefSeq" id="WP_185101509.1">
    <property type="nucleotide sequence ID" value="NZ_BAAAXY010000050.1"/>
</dbReference>
<dbReference type="Gene3D" id="2.160.20.120">
    <property type="match status" value="1"/>
</dbReference>
<organism evidence="3 4">
    <name type="scientific">Nonomuraea rubra</name>
    <dbReference type="NCBI Taxonomy" id="46180"/>
    <lineage>
        <taxon>Bacteria</taxon>
        <taxon>Bacillati</taxon>
        <taxon>Actinomycetota</taxon>
        <taxon>Actinomycetes</taxon>
        <taxon>Streptosporangiales</taxon>
        <taxon>Streptosporangiaceae</taxon>
        <taxon>Nonomuraea</taxon>
    </lineage>
</organism>
<sequence>MQRTALIAGLLGLAVVLTGCGVGEHSEDTVSYDVTDQVAALHVEADSGTVEVVESDRSGIRVSERLVWRKNQPKATHEVRGDTLELAFTCPATWGFGAIGVSCEVSYHVEVPKGLRVKVGSDSGDLTLKNLSGELEARSDSGAIEAGGLTGRQVVARTDSGDMTLTFTGQPDKVTTSTDSGRTEIHVPQGPYAIEARTESGGKEITAKADPSAPRSIELTSDSGDLEVATP</sequence>
<dbReference type="InterPro" id="IPR025164">
    <property type="entry name" value="Toastrack_DUF4097"/>
</dbReference>
<name>A0A7X0NNZ3_9ACTN</name>
<keyword evidence="4" id="KW-1185">Reference proteome</keyword>
<evidence type="ECO:0000313" key="4">
    <source>
        <dbReference type="Proteomes" id="UP000565579"/>
    </source>
</evidence>
<accession>A0A7X0NNZ3</accession>
<comment type="caution">
    <text evidence="3">The sequence shown here is derived from an EMBL/GenBank/DDBJ whole genome shotgun (WGS) entry which is preliminary data.</text>
</comment>
<dbReference type="Pfam" id="PF13349">
    <property type="entry name" value="DUF4097"/>
    <property type="match status" value="1"/>
</dbReference>
<dbReference type="AlphaFoldDB" id="A0A7X0NNZ3"/>